<name>A0A3S0RNW0_9BACT</name>
<protein>
    <submittedName>
        <fullName evidence="3">Uncharacterized protein</fullName>
    </submittedName>
</protein>
<feature type="region of interest" description="Disordered" evidence="1">
    <location>
        <begin position="43"/>
        <end position="72"/>
    </location>
</feature>
<dbReference type="AlphaFoldDB" id="A0A3S0RNW0"/>
<feature type="compositionally biased region" description="Polar residues" evidence="1">
    <location>
        <begin position="11"/>
        <end position="22"/>
    </location>
</feature>
<evidence type="ECO:0000313" key="3">
    <source>
        <dbReference type="EMBL" id="RUL59285.1"/>
    </source>
</evidence>
<keyword evidence="2" id="KW-0472">Membrane</keyword>
<reference evidence="3 4" key="1">
    <citation type="submission" date="2018-12" db="EMBL/GenBank/DDBJ databases">
        <title>Genome sequencing of Prevotella sp. KCOM 3155 (= JS262).</title>
        <authorList>
            <person name="Kook J.-K."/>
            <person name="Park S.-N."/>
            <person name="Lim Y.K."/>
        </authorList>
    </citation>
    <scope>NUCLEOTIDE SEQUENCE [LARGE SCALE GENOMIC DNA]</scope>
    <source>
        <strain evidence="3 4">KCOM 3155</strain>
    </source>
</reference>
<feature type="transmembrane region" description="Helical" evidence="2">
    <location>
        <begin position="142"/>
        <end position="164"/>
    </location>
</feature>
<dbReference type="Proteomes" id="UP000278983">
    <property type="component" value="Unassembled WGS sequence"/>
</dbReference>
<evidence type="ECO:0000256" key="1">
    <source>
        <dbReference type="SAM" id="MobiDB-lite"/>
    </source>
</evidence>
<feature type="compositionally biased region" description="Basic residues" evidence="1">
    <location>
        <begin position="58"/>
        <end position="67"/>
    </location>
</feature>
<dbReference type="EMBL" id="RYYU01000001">
    <property type="protein sequence ID" value="RUL59285.1"/>
    <property type="molecule type" value="Genomic_DNA"/>
</dbReference>
<comment type="caution">
    <text evidence="3">The sequence shown here is derived from an EMBL/GenBank/DDBJ whole genome shotgun (WGS) entry which is preliminary data.</text>
</comment>
<evidence type="ECO:0000256" key="2">
    <source>
        <dbReference type="SAM" id="Phobius"/>
    </source>
</evidence>
<dbReference type="OrthoDB" id="1073734at2"/>
<keyword evidence="2" id="KW-1133">Transmembrane helix</keyword>
<feature type="transmembrane region" description="Helical" evidence="2">
    <location>
        <begin position="107"/>
        <end position="130"/>
    </location>
</feature>
<proteinExistence type="predicted"/>
<keyword evidence="4" id="KW-1185">Reference proteome</keyword>
<evidence type="ECO:0000313" key="4">
    <source>
        <dbReference type="Proteomes" id="UP000278983"/>
    </source>
</evidence>
<feature type="region of interest" description="Disordered" evidence="1">
    <location>
        <begin position="1"/>
        <end position="22"/>
    </location>
</feature>
<sequence length="242" mass="27588">MKRKMAEQLQRGLQNEGLPTTEISECNEQHLATCSREISFTATESKQNGKQGKNTRGGNRRRSKSQRPRQSLPERIREQGCCLVYGIIGLLIFLGLFFLLGDTCEGYTGIMRLLCIAFVVGLTAVGGYKTLFSKKDKWHERLLGAVFMVGGGVFVSFIVGMVAMDLFVNDLCVYQGEVNVETHKPKWKGIFATYEISWEGDNTYWWTTHNISHSTMKRMVYHNHARVTYWKYTGIVKQVEPI</sequence>
<organism evidence="3 4">
    <name type="scientific">Prevotella koreensis</name>
    <dbReference type="NCBI Taxonomy" id="2490854"/>
    <lineage>
        <taxon>Bacteria</taxon>
        <taxon>Pseudomonadati</taxon>
        <taxon>Bacteroidota</taxon>
        <taxon>Bacteroidia</taxon>
        <taxon>Bacteroidales</taxon>
        <taxon>Prevotellaceae</taxon>
        <taxon>Prevotella</taxon>
    </lineage>
</organism>
<feature type="compositionally biased region" description="Polar residues" evidence="1">
    <location>
        <begin position="43"/>
        <end position="57"/>
    </location>
</feature>
<accession>A0A3S0RNW0</accession>
<dbReference type="RefSeq" id="WP_126678446.1">
    <property type="nucleotide sequence ID" value="NZ_RYYU01000001.1"/>
</dbReference>
<gene>
    <name evidence="3" type="ORF">EHV08_05625</name>
</gene>
<feature type="transmembrane region" description="Helical" evidence="2">
    <location>
        <begin position="82"/>
        <end position="101"/>
    </location>
</feature>
<keyword evidence="2" id="KW-0812">Transmembrane</keyword>